<dbReference type="eggNOG" id="COG0647">
    <property type="taxonomic scope" value="Bacteria"/>
</dbReference>
<sequence>MSYAAVLSTEAAFDRYEQVRDRLPGAQFCATPQACRTLEDVAPYVDAFVLDAFGVLNVGATPIPGAVDRIAKLRAMGKRLIVLTNAASDDHAFAVAKFRGLGFDFSADEIVTSRDVCVQNIQADLPKGRWGAVCKASDTLEDIDLDIVAWTADTQPAVDGFLMLSSERIDDALMQALEQALLAQKRPLVCANPDLVAPRETGLSCEPGFFTHALADRTGVVPQFFGKPFGNAFQAVMERLGAASPDRVAMVGDTLHTDVLGGAAAGMKTVLIEDHGLFKGHDVGAYMRRCGIRPDFVCPTT</sequence>
<gene>
    <name evidence="1" type="ordered locus">RLO149_c008470</name>
</gene>
<dbReference type="NCBIfam" id="TIGR01460">
    <property type="entry name" value="HAD-SF-IIA"/>
    <property type="match status" value="1"/>
</dbReference>
<dbReference type="Pfam" id="PF13344">
    <property type="entry name" value="Hydrolase_6"/>
    <property type="match status" value="1"/>
</dbReference>
<evidence type="ECO:0000313" key="1">
    <source>
        <dbReference type="EMBL" id="AEI92874.1"/>
    </source>
</evidence>
<dbReference type="Proteomes" id="UP000001353">
    <property type="component" value="Chromosome"/>
</dbReference>
<proteinExistence type="predicted"/>
<dbReference type="Pfam" id="PF13242">
    <property type="entry name" value="Hydrolase_like"/>
    <property type="match status" value="1"/>
</dbReference>
<dbReference type="InterPro" id="IPR006357">
    <property type="entry name" value="HAD-SF_hydro_IIA"/>
</dbReference>
<dbReference type="Gene3D" id="3.40.50.1000">
    <property type="entry name" value="HAD superfamily/HAD-like"/>
    <property type="match status" value="2"/>
</dbReference>
<keyword evidence="2" id="KW-1185">Reference proteome</keyword>
<dbReference type="InterPro" id="IPR036412">
    <property type="entry name" value="HAD-like_sf"/>
</dbReference>
<dbReference type="EMBL" id="CP002623">
    <property type="protein sequence ID" value="AEI92874.1"/>
    <property type="molecule type" value="Genomic_DNA"/>
</dbReference>
<dbReference type="RefSeq" id="WP_013960814.1">
    <property type="nucleotide sequence ID" value="NC_015730.1"/>
</dbReference>
<reference evidence="1 2" key="1">
    <citation type="journal article" date="2011" name="BMC Genomics">
        <title>Comparative genome analysis and genome-guided physiological analysis of Roseobacter litoralis.</title>
        <authorList>
            <person name="Kalhoefer D."/>
            <person name="Thole S."/>
            <person name="Voget S."/>
            <person name="Lehmann R."/>
            <person name="Liesegang H."/>
            <person name="Wollher A."/>
            <person name="Daniel R."/>
            <person name="Simon M."/>
            <person name="Brinkhoff T."/>
        </authorList>
    </citation>
    <scope>NUCLEOTIDE SEQUENCE [LARGE SCALE GENOMIC DNA]</scope>
    <source>
        <strain evidence="2">ATCC 49566 / DSM 6996 / JCM 21268 / NBRC 15278 / OCh 149</strain>
    </source>
</reference>
<dbReference type="PANTHER" id="PTHR19288:SF90">
    <property type="entry name" value="OS08G0542600 PROTEIN"/>
    <property type="match status" value="1"/>
</dbReference>
<dbReference type="PANTHER" id="PTHR19288">
    <property type="entry name" value="4-NITROPHENYLPHOSPHATASE-RELATED"/>
    <property type="match status" value="1"/>
</dbReference>
<dbReference type="KEGG" id="rli:RLO149_c008470"/>
<dbReference type="InterPro" id="IPR006356">
    <property type="entry name" value="HAD-SF_hydro_IIA_hyp3"/>
</dbReference>
<dbReference type="HOGENOM" id="CLU_043473_2_1_5"/>
<name>F7Z9R5_ROSLO</name>
<dbReference type="GO" id="GO:0005737">
    <property type="term" value="C:cytoplasm"/>
    <property type="evidence" value="ECO:0007669"/>
    <property type="project" value="TreeGrafter"/>
</dbReference>
<dbReference type="GO" id="GO:0016791">
    <property type="term" value="F:phosphatase activity"/>
    <property type="evidence" value="ECO:0007669"/>
    <property type="project" value="TreeGrafter"/>
</dbReference>
<dbReference type="InterPro" id="IPR023214">
    <property type="entry name" value="HAD_sf"/>
</dbReference>
<dbReference type="NCBIfam" id="TIGR01459">
    <property type="entry name" value="HAD-SF-IIA-hyp4"/>
    <property type="match status" value="1"/>
</dbReference>
<dbReference type="STRING" id="391595.RLO149_c008470"/>
<accession>F7Z9R5</accession>
<dbReference type="AlphaFoldDB" id="F7Z9R5"/>
<organism evidence="1 2">
    <name type="scientific">Roseobacter litoralis (strain ATCC 49566 / DSM 6996 / JCM 21268 / NBRC 15278 / OCh 149)</name>
    <dbReference type="NCBI Taxonomy" id="391595"/>
    <lineage>
        <taxon>Bacteria</taxon>
        <taxon>Pseudomonadati</taxon>
        <taxon>Pseudomonadota</taxon>
        <taxon>Alphaproteobacteria</taxon>
        <taxon>Rhodobacterales</taxon>
        <taxon>Roseobacteraceae</taxon>
        <taxon>Roseobacter</taxon>
    </lineage>
</organism>
<evidence type="ECO:0000313" key="2">
    <source>
        <dbReference type="Proteomes" id="UP000001353"/>
    </source>
</evidence>
<dbReference type="OrthoDB" id="148966at2"/>
<dbReference type="SUPFAM" id="SSF56784">
    <property type="entry name" value="HAD-like"/>
    <property type="match status" value="1"/>
</dbReference>
<protein>
    <submittedName>
        <fullName evidence="1">HAD-like hydrolase</fullName>
    </submittedName>
</protein>